<dbReference type="InterPro" id="IPR012347">
    <property type="entry name" value="Ferritin-like"/>
</dbReference>
<dbReference type="KEGG" id="ifn:GM661_14310"/>
<dbReference type="Gene3D" id="1.20.1260.10">
    <property type="match status" value="1"/>
</dbReference>
<dbReference type="Proteomes" id="UP000665020">
    <property type="component" value="Chromosome"/>
</dbReference>
<reference evidence="1" key="1">
    <citation type="submission" date="2019-12" db="EMBL/GenBank/DDBJ databases">
        <authorList>
            <person name="zhang j."/>
            <person name="sun C.M."/>
        </authorList>
    </citation>
    <scope>NUCLEOTIDE SEQUENCE</scope>
    <source>
        <strain evidence="1">NS-1</strain>
    </source>
</reference>
<evidence type="ECO:0008006" key="3">
    <source>
        <dbReference type="Google" id="ProtNLM"/>
    </source>
</evidence>
<evidence type="ECO:0000313" key="2">
    <source>
        <dbReference type="Proteomes" id="UP000665020"/>
    </source>
</evidence>
<dbReference type="EMBL" id="CP046640">
    <property type="protein sequence ID" value="QTM00052.1"/>
    <property type="molecule type" value="Genomic_DNA"/>
</dbReference>
<proteinExistence type="predicted"/>
<dbReference type="AlphaFoldDB" id="A0A8A7KF67"/>
<organism evidence="1 2">
    <name type="scientific">Iocasia fonsfrigidae</name>
    <dbReference type="NCBI Taxonomy" id="2682810"/>
    <lineage>
        <taxon>Bacteria</taxon>
        <taxon>Bacillati</taxon>
        <taxon>Bacillota</taxon>
        <taxon>Clostridia</taxon>
        <taxon>Halanaerobiales</taxon>
        <taxon>Halanaerobiaceae</taxon>
        <taxon>Iocasia</taxon>
    </lineage>
</organism>
<protein>
    <recommendedName>
        <fullName evidence="3">Spore coat protein</fullName>
    </recommendedName>
</protein>
<evidence type="ECO:0000313" key="1">
    <source>
        <dbReference type="EMBL" id="QTM00052.1"/>
    </source>
</evidence>
<sequence length="80" mass="9383">MSKPPAYITTKDLSYLQDALSWELLAMKKCRHFANECRNNQIKQHINQAGQIHQKHYKILLKHINPANSNYHHNRGFNNG</sequence>
<gene>
    <name evidence="1" type="ORF">GM661_14310</name>
</gene>
<keyword evidence="2" id="KW-1185">Reference proteome</keyword>
<accession>A0A8A7KF67</accession>
<name>A0A8A7KF67_9FIRM</name>